<dbReference type="EMBL" id="JABBNI010000006">
    <property type="protein sequence ID" value="NMM61507.1"/>
    <property type="molecule type" value="Genomic_DNA"/>
</dbReference>
<sequence length="205" mass="22727">MEKDLLHIPQMILIGSSSRNSGKTTLATELINQLKNSYHIIGLKVTTIQQKNSKCPRGGNGCGTCSNMQGNFELLEETNRNTQKDTSLLLLSGAEKVFWLKCLKSHIQCGIEQFMLQIPKNTLIICESNSLCTVVNPGFFIMVNNSKNYIIKKSASEVIKNADIIVENDFKTSVNSIAKKIAVKVLQNNLNSNIVLLNKQTPSKN</sequence>
<accession>A0A7Y0EDN4</accession>
<gene>
    <name evidence="1" type="ORF">HBE96_02085</name>
</gene>
<dbReference type="RefSeq" id="WP_169296120.1">
    <property type="nucleotide sequence ID" value="NZ_JABBNI010000006.1"/>
</dbReference>
<protein>
    <submittedName>
        <fullName evidence="1">Molybdopterin-guanine dinucleotide biosynthesis protein MobB</fullName>
    </submittedName>
</protein>
<dbReference type="AlphaFoldDB" id="A0A7Y0EDN4"/>
<name>A0A7Y0EDN4_9CLOT</name>
<dbReference type="InterPro" id="IPR027417">
    <property type="entry name" value="P-loop_NTPase"/>
</dbReference>
<keyword evidence="2" id="KW-1185">Reference proteome</keyword>
<reference evidence="1 2" key="1">
    <citation type="submission" date="2020-06" db="EMBL/GenBank/DDBJ databases">
        <title>Complete Genome Sequence of Clostridium muelleri sp. nov. P21T, an Acid-Alcohol Producing Acetogen Isolated from Old Hay.</title>
        <authorList>
            <person name="Duncan K.E."/>
            <person name="Tanner R.S."/>
        </authorList>
    </citation>
    <scope>NUCLEOTIDE SEQUENCE [LARGE SCALE GENOMIC DNA]</scope>
    <source>
        <strain evidence="1 2">P21</strain>
    </source>
</reference>
<organism evidence="1 2">
    <name type="scientific">Clostridium muellerianum</name>
    <dbReference type="NCBI Taxonomy" id="2716538"/>
    <lineage>
        <taxon>Bacteria</taxon>
        <taxon>Bacillati</taxon>
        <taxon>Bacillota</taxon>
        <taxon>Clostridia</taxon>
        <taxon>Eubacteriales</taxon>
        <taxon>Clostridiaceae</taxon>
        <taxon>Clostridium</taxon>
    </lineage>
</organism>
<comment type="caution">
    <text evidence="1">The sequence shown here is derived from an EMBL/GenBank/DDBJ whole genome shotgun (WGS) entry which is preliminary data.</text>
</comment>
<evidence type="ECO:0000313" key="2">
    <source>
        <dbReference type="Proteomes" id="UP000537131"/>
    </source>
</evidence>
<evidence type="ECO:0000313" key="1">
    <source>
        <dbReference type="EMBL" id="NMM61507.1"/>
    </source>
</evidence>
<dbReference type="Gene3D" id="3.40.50.300">
    <property type="entry name" value="P-loop containing nucleotide triphosphate hydrolases"/>
    <property type="match status" value="1"/>
</dbReference>
<dbReference type="Proteomes" id="UP000537131">
    <property type="component" value="Unassembled WGS sequence"/>
</dbReference>
<proteinExistence type="predicted"/>